<name>A0A2T0QEX5_9ACTN</name>
<organism evidence="2 3">
    <name type="scientific">Allonocardiopsis opalescens</name>
    <dbReference type="NCBI Taxonomy" id="1144618"/>
    <lineage>
        <taxon>Bacteria</taxon>
        <taxon>Bacillati</taxon>
        <taxon>Actinomycetota</taxon>
        <taxon>Actinomycetes</taxon>
        <taxon>Streptosporangiales</taxon>
        <taxon>Allonocardiopsis</taxon>
    </lineage>
</organism>
<evidence type="ECO:0000259" key="1">
    <source>
        <dbReference type="Pfam" id="PF13460"/>
    </source>
</evidence>
<accession>A0A2T0QEX5</accession>
<dbReference type="PANTHER" id="PTHR43162:SF1">
    <property type="entry name" value="PRESTALK A DIFFERENTIATION PROTEIN A"/>
    <property type="match status" value="1"/>
</dbReference>
<feature type="domain" description="NAD(P)-binding" evidence="1">
    <location>
        <begin position="8"/>
        <end position="150"/>
    </location>
</feature>
<keyword evidence="3" id="KW-1185">Reference proteome</keyword>
<dbReference type="Gene3D" id="3.40.50.720">
    <property type="entry name" value="NAD(P)-binding Rossmann-like Domain"/>
    <property type="match status" value="1"/>
</dbReference>
<dbReference type="AlphaFoldDB" id="A0A2T0QEX5"/>
<dbReference type="Gene3D" id="3.90.25.10">
    <property type="entry name" value="UDP-galactose 4-epimerase, domain 1"/>
    <property type="match status" value="1"/>
</dbReference>
<dbReference type="Pfam" id="PF13460">
    <property type="entry name" value="NAD_binding_10"/>
    <property type="match status" value="1"/>
</dbReference>
<gene>
    <name evidence="2" type="ORF">CLV72_1011064</name>
</gene>
<dbReference type="PANTHER" id="PTHR43162">
    <property type="match status" value="1"/>
</dbReference>
<dbReference type="EMBL" id="PVZC01000001">
    <property type="protein sequence ID" value="PRY02462.1"/>
    <property type="molecule type" value="Genomic_DNA"/>
</dbReference>
<dbReference type="InterPro" id="IPR016040">
    <property type="entry name" value="NAD(P)-bd_dom"/>
</dbReference>
<proteinExistence type="predicted"/>
<evidence type="ECO:0000313" key="3">
    <source>
        <dbReference type="Proteomes" id="UP000237846"/>
    </source>
</evidence>
<dbReference type="Proteomes" id="UP000237846">
    <property type="component" value="Unassembled WGS sequence"/>
</dbReference>
<reference evidence="2 3" key="1">
    <citation type="submission" date="2018-03" db="EMBL/GenBank/DDBJ databases">
        <title>Genomic Encyclopedia of Archaeal and Bacterial Type Strains, Phase II (KMG-II): from individual species to whole genera.</title>
        <authorList>
            <person name="Goeker M."/>
        </authorList>
    </citation>
    <scope>NUCLEOTIDE SEQUENCE [LARGE SCALE GENOMIC DNA]</scope>
    <source>
        <strain evidence="2 3">DSM 45601</strain>
    </source>
</reference>
<dbReference type="InterPro" id="IPR036291">
    <property type="entry name" value="NAD(P)-bd_dom_sf"/>
</dbReference>
<dbReference type="RefSeq" id="WP_106240088.1">
    <property type="nucleotide sequence ID" value="NZ_PVZC01000001.1"/>
</dbReference>
<dbReference type="OrthoDB" id="4632815at2"/>
<evidence type="ECO:0000313" key="2">
    <source>
        <dbReference type="EMBL" id="PRY02462.1"/>
    </source>
</evidence>
<comment type="caution">
    <text evidence="2">The sequence shown here is derived from an EMBL/GenBank/DDBJ whole genome shotgun (WGS) entry which is preliminary data.</text>
</comment>
<protein>
    <submittedName>
        <fullName evidence="2">Uncharacterized protein YbjT (DUF2867 family)</fullName>
    </submittedName>
</protein>
<dbReference type="InterPro" id="IPR051604">
    <property type="entry name" value="Ergot_Alk_Oxidoreductase"/>
</dbReference>
<sequence>MIVVTAPTGAIGRQVVANLLGSGEPIRVIARDPARLSAYVRAHAEVVPGSHGDPAVVGAALAGADAVFWLVPPDPRAKSPEAAYVDFTRPACDAFGEHGVGRVVGVSALGRGTAMEREAGLVTASLAADDLIAGTGVPYRALVMPSFMDNVLRQAESIRTRGVFHSPLPADLRLPTCATRDIATAATRLLLDRSWSGVGEVPVLGPEDLSCADMARTMSEVLRRPIRFQRVPLDAYRANLLAAGMSEAMAQGMADMMAAKGAGLDQAVARTPESGGRTGFRRWCEDVLKPAVLA</sequence>
<dbReference type="SUPFAM" id="SSF51735">
    <property type="entry name" value="NAD(P)-binding Rossmann-fold domains"/>
    <property type="match status" value="1"/>
</dbReference>